<name>A0ABQ8WUP6_PENCH</name>
<proteinExistence type="predicted"/>
<gene>
    <name evidence="1" type="ORF">N7505_000744</name>
</gene>
<dbReference type="EMBL" id="JAPVEB010000001">
    <property type="protein sequence ID" value="KAJ5282764.1"/>
    <property type="molecule type" value="Genomic_DNA"/>
</dbReference>
<organism evidence="1 2">
    <name type="scientific">Penicillium chrysogenum</name>
    <name type="common">Penicillium notatum</name>
    <dbReference type="NCBI Taxonomy" id="5076"/>
    <lineage>
        <taxon>Eukaryota</taxon>
        <taxon>Fungi</taxon>
        <taxon>Dikarya</taxon>
        <taxon>Ascomycota</taxon>
        <taxon>Pezizomycotina</taxon>
        <taxon>Eurotiomycetes</taxon>
        <taxon>Eurotiomycetidae</taxon>
        <taxon>Eurotiales</taxon>
        <taxon>Aspergillaceae</taxon>
        <taxon>Penicillium</taxon>
        <taxon>Penicillium chrysogenum species complex</taxon>
    </lineage>
</organism>
<evidence type="ECO:0000313" key="2">
    <source>
        <dbReference type="Proteomes" id="UP001220256"/>
    </source>
</evidence>
<keyword evidence="2" id="KW-1185">Reference proteome</keyword>
<sequence length="62" mass="7078">MFTNSMKPLALQAQWILGGPESPCYVGHSTKEGTKKNSDYEDYNSKEIQKLANQNLNIRNFQ</sequence>
<accession>A0ABQ8WUP6</accession>
<reference evidence="1 2" key="1">
    <citation type="journal article" date="2023" name="IMA Fungus">
        <title>Comparative genomic study of the Penicillium genus elucidates a diverse pangenome and 15 lateral gene transfer events.</title>
        <authorList>
            <person name="Petersen C."/>
            <person name="Sorensen T."/>
            <person name="Nielsen M.R."/>
            <person name="Sondergaard T.E."/>
            <person name="Sorensen J.L."/>
            <person name="Fitzpatrick D.A."/>
            <person name="Frisvad J.C."/>
            <person name="Nielsen K.L."/>
        </authorList>
    </citation>
    <scope>NUCLEOTIDE SEQUENCE [LARGE SCALE GENOMIC DNA]</scope>
    <source>
        <strain evidence="1 2">IBT 3361</strain>
    </source>
</reference>
<dbReference type="Proteomes" id="UP001220256">
    <property type="component" value="Unassembled WGS sequence"/>
</dbReference>
<protein>
    <submittedName>
        <fullName evidence="1">Uncharacterized protein</fullName>
    </submittedName>
</protein>
<evidence type="ECO:0000313" key="1">
    <source>
        <dbReference type="EMBL" id="KAJ5282764.1"/>
    </source>
</evidence>
<comment type="caution">
    <text evidence="1">The sequence shown here is derived from an EMBL/GenBank/DDBJ whole genome shotgun (WGS) entry which is preliminary data.</text>
</comment>